<accession>A0AAW2KXY5</accession>
<reference evidence="2" key="2">
    <citation type="journal article" date="2024" name="Plant">
        <title>Genomic evolution and insights into agronomic trait innovations of Sesamum species.</title>
        <authorList>
            <person name="Miao H."/>
            <person name="Wang L."/>
            <person name="Qu L."/>
            <person name="Liu H."/>
            <person name="Sun Y."/>
            <person name="Le M."/>
            <person name="Wang Q."/>
            <person name="Wei S."/>
            <person name="Zheng Y."/>
            <person name="Lin W."/>
            <person name="Duan Y."/>
            <person name="Cao H."/>
            <person name="Xiong S."/>
            <person name="Wang X."/>
            <person name="Wei L."/>
            <person name="Li C."/>
            <person name="Ma Q."/>
            <person name="Ju M."/>
            <person name="Zhao R."/>
            <person name="Li G."/>
            <person name="Mu C."/>
            <person name="Tian Q."/>
            <person name="Mei H."/>
            <person name="Zhang T."/>
            <person name="Gao T."/>
            <person name="Zhang H."/>
        </authorList>
    </citation>
    <scope>NUCLEOTIDE SEQUENCE</scope>
    <source>
        <strain evidence="2">G02</strain>
    </source>
</reference>
<name>A0AAW2KXY5_SESRA</name>
<gene>
    <name evidence="2" type="ORF">Sradi_5593200</name>
</gene>
<sequence length="147" mass="17166">MEAAAVVRVEELTSGASGRIIPVFRNLRQSILSYETFRKSLVLIYSFFVWILIVLPRRHRFSSTASPPSSPKTQTSSVRRRKFSIQRDEEDTMRRRALAEAIEMVTEDDRRCKWTTSLFFGVKRNALFCRSWFPVSGELKYVLFVFC</sequence>
<comment type="caution">
    <text evidence="2">The sequence shown here is derived from an EMBL/GenBank/DDBJ whole genome shotgun (WGS) entry which is preliminary data.</text>
</comment>
<organism evidence="2">
    <name type="scientific">Sesamum radiatum</name>
    <name type="common">Black benniseed</name>
    <dbReference type="NCBI Taxonomy" id="300843"/>
    <lineage>
        <taxon>Eukaryota</taxon>
        <taxon>Viridiplantae</taxon>
        <taxon>Streptophyta</taxon>
        <taxon>Embryophyta</taxon>
        <taxon>Tracheophyta</taxon>
        <taxon>Spermatophyta</taxon>
        <taxon>Magnoliopsida</taxon>
        <taxon>eudicotyledons</taxon>
        <taxon>Gunneridae</taxon>
        <taxon>Pentapetalae</taxon>
        <taxon>asterids</taxon>
        <taxon>lamiids</taxon>
        <taxon>Lamiales</taxon>
        <taxon>Pedaliaceae</taxon>
        <taxon>Sesamum</taxon>
    </lineage>
</organism>
<reference evidence="2" key="1">
    <citation type="submission" date="2020-06" db="EMBL/GenBank/DDBJ databases">
        <authorList>
            <person name="Li T."/>
            <person name="Hu X."/>
            <person name="Zhang T."/>
            <person name="Song X."/>
            <person name="Zhang H."/>
            <person name="Dai N."/>
            <person name="Sheng W."/>
            <person name="Hou X."/>
            <person name="Wei L."/>
        </authorList>
    </citation>
    <scope>NUCLEOTIDE SEQUENCE</scope>
    <source>
        <strain evidence="2">G02</strain>
        <tissue evidence="2">Leaf</tissue>
    </source>
</reference>
<proteinExistence type="predicted"/>
<evidence type="ECO:0000313" key="2">
    <source>
        <dbReference type="EMBL" id="KAL0311939.1"/>
    </source>
</evidence>
<dbReference type="AlphaFoldDB" id="A0AAW2KXY5"/>
<protein>
    <submittedName>
        <fullName evidence="2">Uncharacterized protein</fullName>
    </submittedName>
</protein>
<feature type="compositionally biased region" description="Low complexity" evidence="1">
    <location>
        <begin position="62"/>
        <end position="77"/>
    </location>
</feature>
<evidence type="ECO:0000256" key="1">
    <source>
        <dbReference type="SAM" id="MobiDB-lite"/>
    </source>
</evidence>
<feature type="region of interest" description="Disordered" evidence="1">
    <location>
        <begin position="61"/>
        <end position="89"/>
    </location>
</feature>
<dbReference type="EMBL" id="JACGWJ010000026">
    <property type="protein sequence ID" value="KAL0311939.1"/>
    <property type="molecule type" value="Genomic_DNA"/>
</dbReference>